<dbReference type="RefSeq" id="WP_369896263.1">
    <property type="nucleotide sequence ID" value="NZ_JBGFFX010000011.1"/>
</dbReference>
<keyword evidence="2" id="KW-1185">Reference proteome</keyword>
<dbReference type="EMBL" id="JBGFFX010000011">
    <property type="protein sequence ID" value="MEY8772162.1"/>
    <property type="molecule type" value="Genomic_DNA"/>
</dbReference>
<sequence>MSTLPKKFISRVSQSNLFTQNSNYFGFSPARISPFARHLYDLAVLWGCQGYIEIYQNDQDQAWGRLKSSAYDGQGRFIEAYAHLYHGRVQNDATATTNEAKRAMQDPLVIVTFQPGSFPAANPHDVAVIEFVLNHDQYIGRTGKGKGPVNLDRIRSGVIGRIKLAKGKFL</sequence>
<dbReference type="Proteomes" id="UP001565243">
    <property type="component" value="Unassembled WGS sequence"/>
</dbReference>
<name>A0ABV4EB61_9GAMM</name>
<organism evidence="1 2">
    <name type="scientific">Erwinia aeris</name>
    <dbReference type="NCBI Taxonomy" id="3239803"/>
    <lineage>
        <taxon>Bacteria</taxon>
        <taxon>Pseudomonadati</taxon>
        <taxon>Pseudomonadota</taxon>
        <taxon>Gammaproteobacteria</taxon>
        <taxon>Enterobacterales</taxon>
        <taxon>Erwiniaceae</taxon>
        <taxon>Erwinia</taxon>
    </lineage>
</organism>
<accession>A0ABV4EB61</accession>
<reference evidence="1 2" key="1">
    <citation type="submission" date="2024-07" db="EMBL/GenBank/DDBJ databases">
        <authorList>
            <person name="Hebao G."/>
        </authorList>
    </citation>
    <scope>NUCLEOTIDE SEQUENCE [LARGE SCALE GENOMIC DNA]</scope>
    <source>
        <strain evidence="1 2">ACCC 02193</strain>
    </source>
</reference>
<proteinExistence type="predicted"/>
<comment type="caution">
    <text evidence="1">The sequence shown here is derived from an EMBL/GenBank/DDBJ whole genome shotgun (WGS) entry which is preliminary data.</text>
</comment>
<protein>
    <submittedName>
        <fullName evidence="1">Uncharacterized protein</fullName>
    </submittedName>
</protein>
<gene>
    <name evidence="1" type="ORF">AB6T85_17295</name>
</gene>
<evidence type="ECO:0000313" key="1">
    <source>
        <dbReference type="EMBL" id="MEY8772162.1"/>
    </source>
</evidence>
<evidence type="ECO:0000313" key="2">
    <source>
        <dbReference type="Proteomes" id="UP001565243"/>
    </source>
</evidence>